<dbReference type="EMBL" id="JAIVGD010000018">
    <property type="protein sequence ID" value="KAH0755140.1"/>
    <property type="molecule type" value="Genomic_DNA"/>
</dbReference>
<accession>A0ABQ7UWN5</accession>
<name>A0ABQ7UWN5_SOLTU</name>
<feature type="compositionally biased region" description="Acidic residues" evidence="1">
    <location>
        <begin position="46"/>
        <end position="57"/>
    </location>
</feature>
<evidence type="ECO:0000313" key="2">
    <source>
        <dbReference type="EMBL" id="KAH0755140.1"/>
    </source>
</evidence>
<evidence type="ECO:0000256" key="1">
    <source>
        <dbReference type="SAM" id="MobiDB-lite"/>
    </source>
</evidence>
<feature type="compositionally biased region" description="Acidic residues" evidence="1">
    <location>
        <begin position="24"/>
        <end position="39"/>
    </location>
</feature>
<proteinExistence type="predicted"/>
<reference evidence="2 3" key="1">
    <citation type="journal article" date="2021" name="bioRxiv">
        <title>Chromosome-scale and haplotype-resolved genome assembly of a tetraploid potato cultivar.</title>
        <authorList>
            <person name="Sun H."/>
            <person name="Jiao W.-B."/>
            <person name="Krause K."/>
            <person name="Campoy J.A."/>
            <person name="Goel M."/>
            <person name="Folz-Donahue K."/>
            <person name="Kukat C."/>
            <person name="Huettel B."/>
            <person name="Schneeberger K."/>
        </authorList>
    </citation>
    <scope>NUCLEOTIDE SEQUENCE [LARGE SCALE GENOMIC DNA]</scope>
    <source>
        <strain evidence="2">SolTubOtavaFocal</strain>
        <tissue evidence="2">Leaves</tissue>
    </source>
</reference>
<feature type="region of interest" description="Disordered" evidence="1">
    <location>
        <begin position="22"/>
        <end position="81"/>
    </location>
</feature>
<dbReference type="Proteomes" id="UP000826656">
    <property type="component" value="Unassembled WGS sequence"/>
</dbReference>
<feature type="compositionally biased region" description="Polar residues" evidence="1">
    <location>
        <begin position="71"/>
        <end position="81"/>
    </location>
</feature>
<comment type="caution">
    <text evidence="2">The sequence shown here is derived from an EMBL/GenBank/DDBJ whole genome shotgun (WGS) entry which is preliminary data.</text>
</comment>
<organism evidence="2 3">
    <name type="scientific">Solanum tuberosum</name>
    <name type="common">Potato</name>
    <dbReference type="NCBI Taxonomy" id="4113"/>
    <lineage>
        <taxon>Eukaryota</taxon>
        <taxon>Viridiplantae</taxon>
        <taxon>Streptophyta</taxon>
        <taxon>Embryophyta</taxon>
        <taxon>Tracheophyta</taxon>
        <taxon>Spermatophyta</taxon>
        <taxon>Magnoliopsida</taxon>
        <taxon>eudicotyledons</taxon>
        <taxon>Gunneridae</taxon>
        <taxon>Pentapetalae</taxon>
        <taxon>asterids</taxon>
        <taxon>lamiids</taxon>
        <taxon>Solanales</taxon>
        <taxon>Solanaceae</taxon>
        <taxon>Solanoideae</taxon>
        <taxon>Solaneae</taxon>
        <taxon>Solanum</taxon>
    </lineage>
</organism>
<keyword evidence="3" id="KW-1185">Reference proteome</keyword>
<protein>
    <submittedName>
        <fullName evidence="2">Uncharacterized protein</fullName>
    </submittedName>
</protein>
<sequence>MRGAMMCPNCLVDEGGKWIRCGDVEDDDDDEDNTNDDENSNNLDEFYGEDSFLSEEENDHRVTAEAGGANNMRQVTDSNDSRTSALSTTLQLNNDNGRNITMNESSILQQNEWIQQSSVPPPPIAPEMVSQRQISSSGSNVGSGPLNLESLNSNEQACNNLLPCLELTLATHNSSRRMH</sequence>
<gene>
    <name evidence="2" type="ORF">KY290_025410</name>
</gene>
<evidence type="ECO:0000313" key="3">
    <source>
        <dbReference type="Proteomes" id="UP000826656"/>
    </source>
</evidence>